<dbReference type="KEGG" id="fcz:IMF26_01865"/>
<dbReference type="GO" id="GO:0005524">
    <property type="term" value="F:ATP binding"/>
    <property type="evidence" value="ECO:0007669"/>
    <property type="project" value="UniProtKB-KW"/>
</dbReference>
<evidence type="ECO:0000313" key="2">
    <source>
        <dbReference type="EMBL" id="QUL98850.1"/>
    </source>
</evidence>
<dbReference type="Gene3D" id="3.40.50.300">
    <property type="entry name" value="P-loop containing nucleotide triphosphate hydrolases"/>
    <property type="match status" value="1"/>
</dbReference>
<reference evidence="2" key="2">
    <citation type="journal article" date="2023" name="Biology">
        <title>Prokaryotic Life Associated with Coal-Fire Gas Vents Revealed by Metagenomics.</title>
        <authorList>
            <person name="Kadnikov V.V."/>
            <person name="Mardanov A.V."/>
            <person name="Beletsky A.V."/>
            <person name="Karnachuk O.V."/>
            <person name="Ravin N.V."/>
        </authorList>
    </citation>
    <scope>NUCLEOTIDE SEQUENCE</scope>
    <source>
        <strain evidence="2">Bu02</strain>
    </source>
</reference>
<keyword evidence="2" id="KW-0067">ATP-binding</keyword>
<gene>
    <name evidence="2" type="ORF">IMF26_01865</name>
</gene>
<name>A0AAT9LG86_9FIRM</name>
<accession>A0AAT9LG86</accession>
<reference evidence="2" key="1">
    <citation type="submission" date="2020-10" db="EMBL/GenBank/DDBJ databases">
        <authorList>
            <person name="Kadnikov V."/>
            <person name="Beletsky A.V."/>
            <person name="Mardanov A.V."/>
            <person name="Karnachuk O.V."/>
            <person name="Ravin N.V."/>
        </authorList>
    </citation>
    <scope>NUCLEOTIDE SEQUENCE</scope>
    <source>
        <strain evidence="2">Bu02</strain>
    </source>
</reference>
<dbReference type="Pfam" id="PF01695">
    <property type="entry name" value="IstB_IS21"/>
    <property type="match status" value="1"/>
</dbReference>
<sequence length="75" mass="8058">MKAFAAATRQIRKRVDLATLPFVQETANVILLGAPEVGKTHLAVALGIEAIRHGIGVFCNRSYSGGTPEEGLRRL</sequence>
<protein>
    <submittedName>
        <fullName evidence="2">ATP-binding protein</fullName>
    </submittedName>
</protein>
<proteinExistence type="predicted"/>
<dbReference type="EMBL" id="CP062796">
    <property type="protein sequence ID" value="QUL98850.1"/>
    <property type="molecule type" value="Genomic_DNA"/>
</dbReference>
<dbReference type="InterPro" id="IPR002611">
    <property type="entry name" value="IstB_ATP-bd"/>
</dbReference>
<dbReference type="AlphaFoldDB" id="A0AAT9LG86"/>
<keyword evidence="2" id="KW-0547">Nucleotide-binding</keyword>
<evidence type="ECO:0000259" key="1">
    <source>
        <dbReference type="Pfam" id="PF01695"/>
    </source>
</evidence>
<dbReference type="InterPro" id="IPR027417">
    <property type="entry name" value="P-loop_NTPase"/>
</dbReference>
<organism evidence="2">
    <name type="scientific">Candidatus Fermentithermobacillus carboniphilus</name>
    <dbReference type="NCBI Taxonomy" id="3085328"/>
    <lineage>
        <taxon>Bacteria</taxon>
        <taxon>Bacillati</taxon>
        <taxon>Bacillota</taxon>
        <taxon>Candidatus Fermentithermobacillia</taxon>
        <taxon>Candidatus Fermentithermobacillales</taxon>
        <taxon>Candidatus Fermentithermobacillaceae</taxon>
        <taxon>Candidatus Fermentithermobacillus</taxon>
    </lineage>
</organism>
<feature type="domain" description="IstB-like ATP-binding" evidence="1">
    <location>
        <begin position="11"/>
        <end position="60"/>
    </location>
</feature>